<dbReference type="EMBL" id="JAZDUA010000161">
    <property type="protein sequence ID" value="KAK7865955.1"/>
    <property type="molecule type" value="Genomic_DNA"/>
</dbReference>
<dbReference type="GO" id="GO:0005765">
    <property type="term" value="C:lysosomal membrane"/>
    <property type="evidence" value="ECO:0007669"/>
    <property type="project" value="TreeGrafter"/>
</dbReference>
<reference evidence="3 4" key="1">
    <citation type="submission" date="2024-03" db="EMBL/GenBank/DDBJ databases">
        <title>The genome assembly and annotation of the cricket Gryllus longicercus Weissman &amp; Gray.</title>
        <authorList>
            <person name="Szrajer S."/>
            <person name="Gray D."/>
            <person name="Ylla G."/>
        </authorList>
    </citation>
    <scope>NUCLEOTIDE SEQUENCE [LARGE SCALE GENOMIC DNA]</scope>
    <source>
        <strain evidence="3">DAG 2021-001</strain>
        <tissue evidence="3">Whole body minus gut</tissue>
    </source>
</reference>
<evidence type="ECO:0000313" key="4">
    <source>
        <dbReference type="Proteomes" id="UP001378592"/>
    </source>
</evidence>
<dbReference type="InterPro" id="IPR048979">
    <property type="entry name" value="AP5B1_middle"/>
</dbReference>
<dbReference type="Pfam" id="PF21590">
    <property type="entry name" value="AP5B1_C"/>
    <property type="match status" value="1"/>
</dbReference>
<evidence type="ECO:0000313" key="3">
    <source>
        <dbReference type="EMBL" id="KAK7865955.1"/>
    </source>
</evidence>
<feature type="domain" description="AP5B1 middle" evidence="1">
    <location>
        <begin position="233"/>
        <end position="592"/>
    </location>
</feature>
<evidence type="ECO:0000259" key="1">
    <source>
        <dbReference type="Pfam" id="PF21588"/>
    </source>
</evidence>
<keyword evidence="4" id="KW-1185">Reference proteome</keyword>
<evidence type="ECO:0000259" key="2">
    <source>
        <dbReference type="Pfam" id="PF21590"/>
    </source>
</evidence>
<dbReference type="PANTHER" id="PTHR34033:SF1">
    <property type="entry name" value="AP-5 COMPLEX SUBUNIT BETA-1"/>
    <property type="match status" value="1"/>
</dbReference>
<organism evidence="3 4">
    <name type="scientific">Gryllus longicercus</name>
    <dbReference type="NCBI Taxonomy" id="2509291"/>
    <lineage>
        <taxon>Eukaryota</taxon>
        <taxon>Metazoa</taxon>
        <taxon>Ecdysozoa</taxon>
        <taxon>Arthropoda</taxon>
        <taxon>Hexapoda</taxon>
        <taxon>Insecta</taxon>
        <taxon>Pterygota</taxon>
        <taxon>Neoptera</taxon>
        <taxon>Polyneoptera</taxon>
        <taxon>Orthoptera</taxon>
        <taxon>Ensifera</taxon>
        <taxon>Gryllidea</taxon>
        <taxon>Grylloidea</taxon>
        <taxon>Gryllidae</taxon>
        <taxon>Gryllinae</taxon>
        <taxon>Gryllus</taxon>
    </lineage>
</organism>
<protein>
    <recommendedName>
        <fullName evidence="5">AP-5 complex subunit beta-1</fullName>
    </recommendedName>
</protein>
<evidence type="ECO:0008006" key="5">
    <source>
        <dbReference type="Google" id="ProtNLM"/>
    </source>
</evidence>
<dbReference type="GO" id="GO:0016197">
    <property type="term" value="P:endosomal transport"/>
    <property type="evidence" value="ECO:0007669"/>
    <property type="project" value="InterPro"/>
</dbReference>
<dbReference type="AlphaFoldDB" id="A0AAN9VPX1"/>
<name>A0AAN9VPX1_9ORTH</name>
<proteinExistence type="predicted"/>
<dbReference type="InterPro" id="IPR048981">
    <property type="entry name" value="AP5B1_C"/>
</dbReference>
<dbReference type="PANTHER" id="PTHR34033">
    <property type="entry name" value="AP-5 COMPLEX SUBUNIT BETA-1"/>
    <property type="match status" value="1"/>
</dbReference>
<dbReference type="GO" id="GO:0030119">
    <property type="term" value="C:AP-type membrane coat adaptor complex"/>
    <property type="evidence" value="ECO:0007669"/>
    <property type="project" value="TreeGrafter"/>
</dbReference>
<accession>A0AAN9VPX1</accession>
<comment type="caution">
    <text evidence="3">The sequence shown here is derived from an EMBL/GenBank/DDBJ whole genome shotgun (WGS) entry which is preliminary data.</text>
</comment>
<dbReference type="InterPro" id="IPR038741">
    <property type="entry name" value="AP5B1"/>
</dbReference>
<gene>
    <name evidence="3" type="ORF">R5R35_005020</name>
</gene>
<sequence length="872" mass="100055">MCDSEYLTILDDITLFCPGFVPEATSDIHCILDQLLKSLVEDESSAPKKLNLIYFLELKSNILCEEIGDVELVLATLKNVCNSSSGNQALLGQCLISSTTILLESSEKFLGAEFDRLFSQHVNLLLDYVNQSNCSENVYVRSVSADSLIEVELCYPLVLKPCLENIYALTVKELSAAHQQYTSLLSLMMKHSSASSQFGSPLWNTYPQLVFKSKFLGENNSAVVSSVYSNTQLVSFLVDQLPFCNPEGVVWIANHIIGMLLHNTELRASCRVLKPFFFSCVYTFNCAIFYLLLYLEKVFGRELFEEEEHNLLLRQLLLNCNHPSLSNSFQLVYLELLSDYLGRMCHQLKCIEDIRMVLTNNFDGPDIQLKKFILFSHILKHKNGSSKFLLQITNKIRREIKHNKGFKCKSVFIKALYKLLSDYEDVSHEEVSRLVVLASTEDISTTPFIVHFVRQVQTSFPASPLPALILTSLVNTYTQPNEHLSLEALSFVIDIFQEAVSNRCSIEGLKSILIYLYRHILCGVICKSLSWSLGHKMLKLCYFMMKEYNTTNFFYELSNVLQGFISKCENDDVQDRAQLYFCLLQSLSDKKLKAVLQGPRQTLPLTDDSTFHSQFYFQKLDKPILYLCKENQSTSSDETFKYIVESEEDIITAYKNFIEASSSCKKLVLKISIKLSQEYENLDCLEALAIFMESSENWGKVEPVLVGHYKEDNLSVHQSNDFVYTMICYPHYPLPTQLKVRAEFSLDNICHICPLSPFAIEFFDFFCVLPICGDDVKMEFFFEDLWKTIEDEFQSVVLLECSEVQARAFVKQKFNTFIVGENDKGYHVGIYLPPGNHLLMRYYFQSSKTIVKFVTDYIYVLSWTNALFKEFA</sequence>
<feature type="domain" description="AP5B1 C-terminal" evidence="2">
    <location>
        <begin position="781"/>
        <end position="869"/>
    </location>
</feature>
<dbReference type="Pfam" id="PF21588">
    <property type="entry name" value="AP5B1_middle"/>
    <property type="match status" value="1"/>
</dbReference>
<dbReference type="Proteomes" id="UP001378592">
    <property type="component" value="Unassembled WGS sequence"/>
</dbReference>